<dbReference type="Proteomes" id="UP001194468">
    <property type="component" value="Unassembled WGS sequence"/>
</dbReference>
<protein>
    <submittedName>
        <fullName evidence="1">Uncharacterized protein</fullName>
    </submittedName>
</protein>
<comment type="caution">
    <text evidence="1">The sequence shown here is derived from an EMBL/GenBank/DDBJ whole genome shotgun (WGS) entry which is preliminary data.</text>
</comment>
<dbReference type="EMBL" id="WHUW01000001">
    <property type="protein sequence ID" value="KAF8451935.1"/>
    <property type="molecule type" value="Genomic_DNA"/>
</dbReference>
<reference evidence="1" key="1">
    <citation type="submission" date="2019-10" db="EMBL/GenBank/DDBJ databases">
        <authorList>
            <consortium name="DOE Joint Genome Institute"/>
            <person name="Kuo A."/>
            <person name="Miyauchi S."/>
            <person name="Kiss E."/>
            <person name="Drula E."/>
            <person name="Kohler A."/>
            <person name="Sanchez-Garcia M."/>
            <person name="Andreopoulos B."/>
            <person name="Barry K.W."/>
            <person name="Bonito G."/>
            <person name="Buee M."/>
            <person name="Carver A."/>
            <person name="Chen C."/>
            <person name="Cichocki N."/>
            <person name="Clum A."/>
            <person name="Culley D."/>
            <person name="Crous P.W."/>
            <person name="Fauchery L."/>
            <person name="Girlanda M."/>
            <person name="Hayes R."/>
            <person name="Keri Z."/>
            <person name="LaButti K."/>
            <person name="Lipzen A."/>
            <person name="Lombard V."/>
            <person name="Magnuson J."/>
            <person name="Maillard F."/>
            <person name="Morin E."/>
            <person name="Murat C."/>
            <person name="Nolan M."/>
            <person name="Ohm R."/>
            <person name="Pangilinan J."/>
            <person name="Pereira M."/>
            <person name="Perotto S."/>
            <person name="Peter M."/>
            <person name="Riley R."/>
            <person name="Sitrit Y."/>
            <person name="Stielow B."/>
            <person name="Szollosi G."/>
            <person name="Zifcakova L."/>
            <person name="Stursova M."/>
            <person name="Spatafora J.W."/>
            <person name="Tedersoo L."/>
            <person name="Vaario L.-M."/>
            <person name="Yamada A."/>
            <person name="Yan M."/>
            <person name="Wang P."/>
            <person name="Xu J."/>
            <person name="Bruns T."/>
            <person name="Baldrian P."/>
            <person name="Vilgalys R."/>
            <person name="Henrissat B."/>
            <person name="Grigoriev I.V."/>
            <person name="Hibbett D."/>
            <person name="Nagy L.G."/>
            <person name="Martin F.M."/>
        </authorList>
    </citation>
    <scope>NUCLEOTIDE SEQUENCE</scope>
    <source>
        <strain evidence="1">BED1</strain>
    </source>
</reference>
<evidence type="ECO:0000313" key="2">
    <source>
        <dbReference type="Proteomes" id="UP001194468"/>
    </source>
</evidence>
<dbReference type="AlphaFoldDB" id="A0AAD4C7J0"/>
<name>A0AAD4C7J0_BOLED</name>
<gene>
    <name evidence="1" type="ORF">L210DRAFT_949926</name>
</gene>
<reference evidence="1" key="2">
    <citation type="journal article" date="2020" name="Nat. Commun.">
        <title>Large-scale genome sequencing of mycorrhizal fungi provides insights into the early evolution of symbiotic traits.</title>
        <authorList>
            <person name="Miyauchi S."/>
            <person name="Kiss E."/>
            <person name="Kuo A."/>
            <person name="Drula E."/>
            <person name="Kohler A."/>
            <person name="Sanchez-Garcia M."/>
            <person name="Morin E."/>
            <person name="Andreopoulos B."/>
            <person name="Barry K.W."/>
            <person name="Bonito G."/>
            <person name="Buee M."/>
            <person name="Carver A."/>
            <person name="Chen C."/>
            <person name="Cichocki N."/>
            <person name="Clum A."/>
            <person name="Culley D."/>
            <person name="Crous P.W."/>
            <person name="Fauchery L."/>
            <person name="Girlanda M."/>
            <person name="Hayes R.D."/>
            <person name="Keri Z."/>
            <person name="LaButti K."/>
            <person name="Lipzen A."/>
            <person name="Lombard V."/>
            <person name="Magnuson J."/>
            <person name="Maillard F."/>
            <person name="Murat C."/>
            <person name="Nolan M."/>
            <person name="Ohm R.A."/>
            <person name="Pangilinan J."/>
            <person name="Pereira M.F."/>
            <person name="Perotto S."/>
            <person name="Peter M."/>
            <person name="Pfister S."/>
            <person name="Riley R."/>
            <person name="Sitrit Y."/>
            <person name="Stielow J.B."/>
            <person name="Szollosi G."/>
            <person name="Zifcakova L."/>
            <person name="Stursova M."/>
            <person name="Spatafora J.W."/>
            <person name="Tedersoo L."/>
            <person name="Vaario L.M."/>
            <person name="Yamada A."/>
            <person name="Yan M."/>
            <person name="Wang P."/>
            <person name="Xu J."/>
            <person name="Bruns T."/>
            <person name="Baldrian P."/>
            <person name="Vilgalys R."/>
            <person name="Dunand C."/>
            <person name="Henrissat B."/>
            <person name="Grigoriev I.V."/>
            <person name="Hibbett D."/>
            <person name="Nagy L.G."/>
            <person name="Martin F.M."/>
        </authorList>
    </citation>
    <scope>NUCLEOTIDE SEQUENCE</scope>
    <source>
        <strain evidence="1">BED1</strain>
    </source>
</reference>
<evidence type="ECO:0000313" key="1">
    <source>
        <dbReference type="EMBL" id="KAF8451935.1"/>
    </source>
</evidence>
<sequence length="53" mass="6028">MPRGPDTLSLQFVVPRFTTYVTLCERLETIERITDAVECFYDMTSELGGDVNP</sequence>
<organism evidence="1 2">
    <name type="scientific">Boletus edulis BED1</name>
    <dbReference type="NCBI Taxonomy" id="1328754"/>
    <lineage>
        <taxon>Eukaryota</taxon>
        <taxon>Fungi</taxon>
        <taxon>Dikarya</taxon>
        <taxon>Basidiomycota</taxon>
        <taxon>Agaricomycotina</taxon>
        <taxon>Agaricomycetes</taxon>
        <taxon>Agaricomycetidae</taxon>
        <taxon>Boletales</taxon>
        <taxon>Boletineae</taxon>
        <taxon>Boletaceae</taxon>
        <taxon>Boletoideae</taxon>
        <taxon>Boletus</taxon>
    </lineage>
</organism>
<proteinExistence type="predicted"/>
<keyword evidence="2" id="KW-1185">Reference proteome</keyword>
<accession>A0AAD4C7J0</accession>